<proteinExistence type="predicted"/>
<name>A0A8J5WVW7_ZIZPA</name>
<gene>
    <name evidence="2" type="ORF">GUJ93_ZPchr0013g37892</name>
</gene>
<evidence type="ECO:0000313" key="2">
    <source>
        <dbReference type="EMBL" id="KAG8096501.1"/>
    </source>
</evidence>
<feature type="compositionally biased region" description="Low complexity" evidence="1">
    <location>
        <begin position="51"/>
        <end position="64"/>
    </location>
</feature>
<comment type="caution">
    <text evidence="2">The sequence shown here is derived from an EMBL/GenBank/DDBJ whole genome shotgun (WGS) entry which is preliminary data.</text>
</comment>
<dbReference type="AlphaFoldDB" id="A0A8J5WVW7"/>
<protein>
    <submittedName>
        <fullName evidence="2">Uncharacterized protein</fullName>
    </submittedName>
</protein>
<reference evidence="2" key="2">
    <citation type="submission" date="2021-02" db="EMBL/GenBank/DDBJ databases">
        <authorList>
            <person name="Kimball J.A."/>
            <person name="Haas M.W."/>
            <person name="Macchietto M."/>
            <person name="Kono T."/>
            <person name="Duquette J."/>
            <person name="Shao M."/>
        </authorList>
    </citation>
    <scope>NUCLEOTIDE SEQUENCE</scope>
    <source>
        <tissue evidence="2">Fresh leaf tissue</tissue>
    </source>
</reference>
<evidence type="ECO:0000313" key="3">
    <source>
        <dbReference type="Proteomes" id="UP000729402"/>
    </source>
</evidence>
<dbReference type="EMBL" id="JAAALK010000079">
    <property type="protein sequence ID" value="KAG8096501.1"/>
    <property type="molecule type" value="Genomic_DNA"/>
</dbReference>
<organism evidence="2 3">
    <name type="scientific">Zizania palustris</name>
    <name type="common">Northern wild rice</name>
    <dbReference type="NCBI Taxonomy" id="103762"/>
    <lineage>
        <taxon>Eukaryota</taxon>
        <taxon>Viridiplantae</taxon>
        <taxon>Streptophyta</taxon>
        <taxon>Embryophyta</taxon>
        <taxon>Tracheophyta</taxon>
        <taxon>Spermatophyta</taxon>
        <taxon>Magnoliopsida</taxon>
        <taxon>Liliopsida</taxon>
        <taxon>Poales</taxon>
        <taxon>Poaceae</taxon>
        <taxon>BOP clade</taxon>
        <taxon>Oryzoideae</taxon>
        <taxon>Oryzeae</taxon>
        <taxon>Zizaniinae</taxon>
        <taxon>Zizania</taxon>
    </lineage>
</organism>
<keyword evidence="3" id="KW-1185">Reference proteome</keyword>
<reference evidence="2" key="1">
    <citation type="journal article" date="2021" name="bioRxiv">
        <title>Whole Genome Assembly and Annotation of Northern Wild Rice, Zizania palustris L., Supports a Whole Genome Duplication in the Zizania Genus.</title>
        <authorList>
            <person name="Haas M."/>
            <person name="Kono T."/>
            <person name="Macchietto M."/>
            <person name="Millas R."/>
            <person name="McGilp L."/>
            <person name="Shao M."/>
            <person name="Duquette J."/>
            <person name="Hirsch C.N."/>
            <person name="Kimball J."/>
        </authorList>
    </citation>
    <scope>NUCLEOTIDE SEQUENCE</scope>
    <source>
        <tissue evidence="2">Fresh leaf tissue</tissue>
    </source>
</reference>
<dbReference type="Proteomes" id="UP000729402">
    <property type="component" value="Unassembled WGS sequence"/>
</dbReference>
<evidence type="ECO:0000256" key="1">
    <source>
        <dbReference type="SAM" id="MobiDB-lite"/>
    </source>
</evidence>
<feature type="region of interest" description="Disordered" evidence="1">
    <location>
        <begin position="1"/>
        <end position="84"/>
    </location>
</feature>
<sequence>MGQPSTGRNGDGDATGDWSSRFPELAITSPGAGSLTAPVGDCSSRFPEGLASSASRPGPRPSSATGDAKQSPNPPPLRPITTTHPVAELAVAPYLSLAEQVQHQENFGRHTTRCGSAALRVALGSSSTAPSLSFRVPTV</sequence>
<accession>A0A8J5WVW7</accession>